<dbReference type="SUPFAM" id="SSF54403">
    <property type="entry name" value="Cystatin/monellin"/>
    <property type="match status" value="1"/>
</dbReference>
<dbReference type="CDD" id="cd00042">
    <property type="entry name" value="CY"/>
    <property type="match status" value="1"/>
</dbReference>
<protein>
    <submittedName>
        <fullName evidence="3">Cystatin</fullName>
    </submittedName>
</protein>
<evidence type="ECO:0000259" key="2">
    <source>
        <dbReference type="Pfam" id="PF00031"/>
    </source>
</evidence>
<dbReference type="Pfam" id="PF00031">
    <property type="entry name" value="Cystatin"/>
    <property type="match status" value="1"/>
</dbReference>
<proteinExistence type="evidence at transcript level"/>
<feature type="domain" description="Cystatin" evidence="2">
    <location>
        <begin position="39"/>
        <end position="101"/>
    </location>
</feature>
<sequence length="140" mass="15542">MKVAKLVFEMRVPSACLLFIFLATRVNSARLVGGWRHQNPLSNPRFFELAHFALSGENKGHGIPGAAIKLRSVATQVVAGIKYKIEFDLVPLVCSSNKVPRQLYDGSYRGYGSLLWVMGVRMNTCTTVIYQVPWPAICKG</sequence>
<comment type="similarity">
    <text evidence="1">Belongs to the cystatin family.</text>
</comment>
<dbReference type="EMBL" id="AB510962">
    <property type="protein sequence ID" value="BAI59105.1"/>
    <property type="molecule type" value="mRNA"/>
</dbReference>
<dbReference type="InterPro" id="IPR046350">
    <property type="entry name" value="Cystatin_sf"/>
</dbReference>
<reference evidence="3" key="1">
    <citation type="journal article" date="2009" name="Parasitol. Res.">
        <title>A salivary cystatin, HlSC-1, from the ixodid tick Haemaphysalis longicornis play roles in the blood-feeding processes.</title>
        <authorList>
            <person name="Yamaji K."/>
            <person name="Tsuji N."/>
            <person name="Miyoshi T."/>
            <person name="Islam M.K."/>
            <person name="Hatta T."/>
            <person name="Alim M.A."/>
            <person name="Anisuzzaman M."/>
            <person name="Kushibiki S."/>
            <person name="Fujisaki K."/>
        </authorList>
    </citation>
    <scope>NUCLEOTIDE SEQUENCE</scope>
</reference>
<dbReference type="InterPro" id="IPR000010">
    <property type="entry name" value="Cystatin_dom"/>
</dbReference>
<dbReference type="Gene3D" id="3.10.450.10">
    <property type="match status" value="1"/>
</dbReference>
<dbReference type="GO" id="GO:0004869">
    <property type="term" value="F:cysteine-type endopeptidase inhibitor activity"/>
    <property type="evidence" value="ECO:0007669"/>
    <property type="project" value="InterPro"/>
</dbReference>
<dbReference type="AlphaFoldDB" id="D1MYB7"/>
<name>D1MYB7_HAELO</name>
<gene>
    <name evidence="3" type="primary">HlSC-1</name>
</gene>
<dbReference type="PROSITE" id="PS00287">
    <property type="entry name" value="CYSTATIN"/>
    <property type="match status" value="1"/>
</dbReference>
<evidence type="ECO:0000313" key="3">
    <source>
        <dbReference type="EMBL" id="BAI59105.1"/>
    </source>
</evidence>
<organism evidence="3">
    <name type="scientific">Haemaphysalis longicornis</name>
    <name type="common">Bush tick</name>
    <dbReference type="NCBI Taxonomy" id="44386"/>
    <lineage>
        <taxon>Eukaryota</taxon>
        <taxon>Metazoa</taxon>
        <taxon>Ecdysozoa</taxon>
        <taxon>Arthropoda</taxon>
        <taxon>Chelicerata</taxon>
        <taxon>Arachnida</taxon>
        <taxon>Acari</taxon>
        <taxon>Parasitiformes</taxon>
        <taxon>Ixodida</taxon>
        <taxon>Ixodoidea</taxon>
        <taxon>Ixodidae</taxon>
        <taxon>Haemaphysalinae</taxon>
        <taxon>Haemaphysalis</taxon>
    </lineage>
</organism>
<accession>D1MYB7</accession>
<dbReference type="SMR" id="D1MYB7"/>
<evidence type="ECO:0000256" key="1">
    <source>
        <dbReference type="ARBA" id="ARBA00009403"/>
    </source>
</evidence>
<dbReference type="InterPro" id="IPR018073">
    <property type="entry name" value="Prot_inh_cystat_CS"/>
</dbReference>